<dbReference type="AlphaFoldDB" id="A0A1A8XG74"/>
<proteinExistence type="predicted"/>
<dbReference type="RefSeq" id="WP_186405402.1">
    <property type="nucleotide sequence ID" value="NZ_FLQX01000002.1"/>
</dbReference>
<dbReference type="EMBL" id="FLQX01000002">
    <property type="protein sequence ID" value="SBT03357.1"/>
    <property type="molecule type" value="Genomic_DNA"/>
</dbReference>
<evidence type="ECO:0000313" key="2">
    <source>
        <dbReference type="Proteomes" id="UP000199169"/>
    </source>
</evidence>
<sequence length="314" mass="35727">MAPREQSLLKLENVVQLPQFMNRLFLLLVLVATLLGSGRLHAFEIKDGDLKTILYARTDVPVAWRYTPNKEVIILDMPGLDLLGRTFNRATQLKEQQYSEPYPRVLTSDELTKYIGAANKTFATFAGGHDLRVSDLVQFFNLAERDKVELFPEENALRDFFVEQGLMKEWRGVYLPQKPNTIILAIPQVQDRGSEPAVTRNARYAILLHELSHAEFYGNASYNRYCRTFWADAMTEGQKEAFKRFLAGMRYSVDNQELLINEMQAYLMFTPDAGSFSAGRLGISESELAALRDAFVKGRPPLQLPLRVRAGDLP</sequence>
<dbReference type="Proteomes" id="UP000199169">
    <property type="component" value="Unassembled WGS sequence"/>
</dbReference>
<accession>A0A1A8XG74</accession>
<dbReference type="STRING" id="1860102.ACCAA_100061"/>
<organism evidence="1 2">
    <name type="scientific">Candidatus Accumulibacter aalborgensis</name>
    <dbReference type="NCBI Taxonomy" id="1860102"/>
    <lineage>
        <taxon>Bacteria</taxon>
        <taxon>Pseudomonadati</taxon>
        <taxon>Pseudomonadota</taxon>
        <taxon>Betaproteobacteria</taxon>
        <taxon>Candidatus Accumulibacter</taxon>
    </lineage>
</organism>
<name>A0A1A8XG74_9PROT</name>
<keyword evidence="2" id="KW-1185">Reference proteome</keyword>
<reference evidence="1 2" key="1">
    <citation type="submission" date="2016-06" db="EMBL/GenBank/DDBJ databases">
        <authorList>
            <person name="Kjaerup R.B."/>
            <person name="Dalgaard T.S."/>
            <person name="Juul-Madsen H.R."/>
        </authorList>
    </citation>
    <scope>NUCLEOTIDE SEQUENCE [LARGE SCALE GENOMIC DNA]</scope>
    <source>
        <strain evidence="1">3</strain>
    </source>
</reference>
<gene>
    <name evidence="1" type="ORF">ACCAA_100061</name>
</gene>
<evidence type="ECO:0000313" key="1">
    <source>
        <dbReference type="EMBL" id="SBT03357.1"/>
    </source>
</evidence>
<protein>
    <submittedName>
        <fullName evidence="1">Uncharacterized protein</fullName>
    </submittedName>
</protein>